<dbReference type="CDD" id="cd17574">
    <property type="entry name" value="REC_OmpR"/>
    <property type="match status" value="1"/>
</dbReference>
<sequence>MAHILVVEDEQDVCEVVVAALKAEGHDVTATGDGIAAIVLLKDPLRDRQPFSLVICDIRLPSLSGLSVCDLVRLDPRLAGVPFLFLSGLGATEQRLAGLSRGANDYLAKPFALDELIARVNWLLQNSSSGSADGTEAPNPLEQKTLDALLRDVVHNARDGTLHFLLQDGSRGQIAFREGKAAAVVGDGGAPLEEQLRRLFSGQAKMFHFA</sequence>
<organism evidence="7 8">
    <name type="scientific">Chloracidobacterium sp. N</name>
    <dbReference type="NCBI Taxonomy" id="2821540"/>
    <lineage>
        <taxon>Bacteria</taxon>
        <taxon>Pseudomonadati</taxon>
        <taxon>Acidobacteriota</taxon>
        <taxon>Terriglobia</taxon>
        <taxon>Terriglobales</taxon>
        <taxon>Acidobacteriaceae</taxon>
        <taxon>Chloracidobacterium</taxon>
        <taxon>Chloracidobacterium aggregatum</taxon>
    </lineage>
</organism>
<evidence type="ECO:0000313" key="8">
    <source>
        <dbReference type="Proteomes" id="UP000677668"/>
    </source>
</evidence>
<dbReference type="PANTHER" id="PTHR48111:SF22">
    <property type="entry name" value="REGULATOR OF RPOS"/>
    <property type="match status" value="1"/>
</dbReference>
<proteinExistence type="predicted"/>
<evidence type="ECO:0000256" key="5">
    <source>
        <dbReference type="PROSITE-ProRule" id="PRU00169"/>
    </source>
</evidence>
<dbReference type="Proteomes" id="UP000677668">
    <property type="component" value="Chromosome 1"/>
</dbReference>
<protein>
    <submittedName>
        <fullName evidence="7">Response regulator transcription factor</fullName>
    </submittedName>
</protein>
<feature type="modified residue" description="4-aspartylphosphate" evidence="5">
    <location>
        <position position="57"/>
    </location>
</feature>
<dbReference type="RefSeq" id="WP_211421833.1">
    <property type="nucleotide sequence ID" value="NZ_CP072642.1"/>
</dbReference>
<dbReference type="SUPFAM" id="SSF52172">
    <property type="entry name" value="CheY-like"/>
    <property type="match status" value="1"/>
</dbReference>
<dbReference type="PROSITE" id="PS50110">
    <property type="entry name" value="RESPONSE_REGULATORY"/>
    <property type="match status" value="1"/>
</dbReference>
<keyword evidence="4" id="KW-0804">Transcription</keyword>
<name>A0ABX8AZ07_9BACT</name>
<keyword evidence="3" id="KW-0238">DNA-binding</keyword>
<dbReference type="InterPro" id="IPR011006">
    <property type="entry name" value="CheY-like_superfamily"/>
</dbReference>
<dbReference type="Gene3D" id="3.40.50.2300">
    <property type="match status" value="1"/>
</dbReference>
<feature type="domain" description="Response regulatory" evidence="6">
    <location>
        <begin position="3"/>
        <end position="124"/>
    </location>
</feature>
<evidence type="ECO:0000256" key="2">
    <source>
        <dbReference type="ARBA" id="ARBA00023015"/>
    </source>
</evidence>
<gene>
    <name evidence="7" type="ORF">J8C05_08740</name>
</gene>
<evidence type="ECO:0000256" key="4">
    <source>
        <dbReference type="ARBA" id="ARBA00023163"/>
    </source>
</evidence>
<evidence type="ECO:0000313" key="7">
    <source>
        <dbReference type="EMBL" id="QUV93453.1"/>
    </source>
</evidence>
<dbReference type="PANTHER" id="PTHR48111">
    <property type="entry name" value="REGULATOR OF RPOS"/>
    <property type="match status" value="1"/>
</dbReference>
<evidence type="ECO:0000256" key="3">
    <source>
        <dbReference type="ARBA" id="ARBA00023125"/>
    </source>
</evidence>
<dbReference type="InterPro" id="IPR001789">
    <property type="entry name" value="Sig_transdc_resp-reg_receiver"/>
</dbReference>
<evidence type="ECO:0000259" key="6">
    <source>
        <dbReference type="PROSITE" id="PS50110"/>
    </source>
</evidence>
<dbReference type="Pfam" id="PF00072">
    <property type="entry name" value="Response_reg"/>
    <property type="match status" value="1"/>
</dbReference>
<keyword evidence="8" id="KW-1185">Reference proteome</keyword>
<keyword evidence="1" id="KW-0902">Two-component regulatory system</keyword>
<accession>A0ABX8AZ07</accession>
<keyword evidence="2" id="KW-0805">Transcription regulation</keyword>
<evidence type="ECO:0000256" key="1">
    <source>
        <dbReference type="ARBA" id="ARBA00023012"/>
    </source>
</evidence>
<dbReference type="EMBL" id="CP072642">
    <property type="protein sequence ID" value="QUV93453.1"/>
    <property type="molecule type" value="Genomic_DNA"/>
</dbReference>
<reference evidence="7 8" key="1">
    <citation type="submission" date="2021-03" db="EMBL/GenBank/DDBJ databases">
        <title>Genomic and phenotypic characterization of Chloracidobacterium isolates provides evidence for multiple species.</title>
        <authorList>
            <person name="Saini M.K."/>
            <person name="Costas A.M.G."/>
            <person name="Tank M."/>
            <person name="Bryant D.A."/>
        </authorList>
    </citation>
    <scope>NUCLEOTIDE SEQUENCE [LARGE SCALE GENOMIC DNA]</scope>
    <source>
        <strain evidence="7 8">N</strain>
    </source>
</reference>
<keyword evidence="5" id="KW-0597">Phosphoprotein</keyword>
<dbReference type="SMART" id="SM00448">
    <property type="entry name" value="REC"/>
    <property type="match status" value="1"/>
</dbReference>
<dbReference type="InterPro" id="IPR039420">
    <property type="entry name" value="WalR-like"/>
</dbReference>